<proteinExistence type="predicted"/>
<keyword evidence="3" id="KW-1185">Reference proteome</keyword>
<dbReference type="EMBL" id="JBBJCI010000253">
    <property type="protein sequence ID" value="KAK7237199.1"/>
    <property type="molecule type" value="Genomic_DNA"/>
</dbReference>
<dbReference type="Proteomes" id="UP001363151">
    <property type="component" value="Unassembled WGS sequence"/>
</dbReference>
<accession>A0ABR1FS47</accession>
<feature type="compositionally biased region" description="Low complexity" evidence="1">
    <location>
        <begin position="45"/>
        <end position="57"/>
    </location>
</feature>
<sequence length="360" mass="37398">MGSTGTGPALTRPAAGAPPAPESDVPHLRARSQYIADALLRAPESAAPATPGAAAAAWRDQVEARRGPRRATSWRQRPRPRAAAAAGCAGVQVVGAFHKTGTVFANALVAGLARAHGLPSKAYVAAARRRAAATSPRSPRRPARRRARASSPRLRPAAPLVVSCTVGYFGHLVDNPNATYASLLRASSLGDGLRAEALRALVGSGDLLRQQLWVERALVDGSRHGPTFATMAGFYAPGQFAAVARCVFPRLELPAETVAPPALRKLRSAVLLEARGGGEKATAGEAFAAAHATANTYDKARQRDLLLGDAVVGRVLVSLAARLRALWASGKVAACGDFDAAPKRRPPPRWAMAAAGDAGI</sequence>
<feature type="compositionally biased region" description="Basic residues" evidence="1">
    <location>
        <begin position="138"/>
        <end position="148"/>
    </location>
</feature>
<organism evidence="2 3">
    <name type="scientific">Aureococcus anophagefferens</name>
    <name type="common">Harmful bloom alga</name>
    <dbReference type="NCBI Taxonomy" id="44056"/>
    <lineage>
        <taxon>Eukaryota</taxon>
        <taxon>Sar</taxon>
        <taxon>Stramenopiles</taxon>
        <taxon>Ochrophyta</taxon>
        <taxon>Pelagophyceae</taxon>
        <taxon>Pelagomonadales</taxon>
        <taxon>Pelagomonadaceae</taxon>
        <taxon>Aureococcus</taxon>
    </lineage>
</organism>
<evidence type="ECO:0000313" key="3">
    <source>
        <dbReference type="Proteomes" id="UP001363151"/>
    </source>
</evidence>
<evidence type="ECO:0000313" key="2">
    <source>
        <dbReference type="EMBL" id="KAK7237199.1"/>
    </source>
</evidence>
<feature type="region of interest" description="Disordered" evidence="1">
    <location>
        <begin position="1"/>
        <end position="26"/>
    </location>
</feature>
<feature type="region of interest" description="Disordered" evidence="1">
    <location>
        <begin position="45"/>
        <end position="80"/>
    </location>
</feature>
<name>A0ABR1FS47_AURAN</name>
<evidence type="ECO:0000256" key="1">
    <source>
        <dbReference type="SAM" id="MobiDB-lite"/>
    </source>
</evidence>
<protein>
    <submittedName>
        <fullName evidence="2">Uncharacterized protein</fullName>
    </submittedName>
</protein>
<gene>
    <name evidence="2" type="ORF">SO694_000970107</name>
</gene>
<feature type="region of interest" description="Disordered" evidence="1">
    <location>
        <begin position="129"/>
        <end position="154"/>
    </location>
</feature>
<reference evidence="2 3" key="1">
    <citation type="submission" date="2024-03" db="EMBL/GenBank/DDBJ databases">
        <title>Aureococcus anophagefferens CCMP1851 and Kratosvirus quantuckense: Draft genome of a second virus-susceptible host strain in the model system.</title>
        <authorList>
            <person name="Chase E."/>
            <person name="Truchon A.R."/>
            <person name="Schepens W."/>
            <person name="Wilhelm S.W."/>
        </authorList>
    </citation>
    <scope>NUCLEOTIDE SEQUENCE [LARGE SCALE GENOMIC DNA]</scope>
    <source>
        <strain evidence="2 3">CCMP1851</strain>
    </source>
</reference>
<comment type="caution">
    <text evidence="2">The sequence shown here is derived from an EMBL/GenBank/DDBJ whole genome shotgun (WGS) entry which is preliminary data.</text>
</comment>